<sequence>MDEENTFNKPLEKLHTIKDYIIHRSHNTV</sequence>
<name>A0A8S5NRV4_9CAUD</name>
<dbReference type="EMBL" id="BK015230">
    <property type="protein sequence ID" value="DAD97116.1"/>
    <property type="molecule type" value="Genomic_DNA"/>
</dbReference>
<evidence type="ECO:0000313" key="1">
    <source>
        <dbReference type="EMBL" id="DAD97116.1"/>
    </source>
</evidence>
<proteinExistence type="predicted"/>
<accession>A0A8S5NRV4</accession>
<organism evidence="1">
    <name type="scientific">Caudovirales sp. ctEpl1</name>
    <dbReference type="NCBI Taxonomy" id="2826770"/>
    <lineage>
        <taxon>Viruses</taxon>
        <taxon>Duplodnaviria</taxon>
        <taxon>Heunggongvirae</taxon>
        <taxon>Uroviricota</taxon>
        <taxon>Caudoviricetes</taxon>
    </lineage>
</organism>
<reference evidence="1" key="1">
    <citation type="journal article" date="2021" name="Proc. Natl. Acad. Sci. U.S.A.">
        <title>A Catalog of Tens of Thousands of Viruses from Human Metagenomes Reveals Hidden Associations with Chronic Diseases.</title>
        <authorList>
            <person name="Tisza M.J."/>
            <person name="Buck C.B."/>
        </authorList>
    </citation>
    <scope>NUCLEOTIDE SEQUENCE</scope>
    <source>
        <strain evidence="1">CtEpl1</strain>
    </source>
</reference>
<protein>
    <submittedName>
        <fullName evidence="1">Uncharacterized protein</fullName>
    </submittedName>
</protein>